<keyword evidence="1" id="KW-0413">Isomerase</keyword>
<dbReference type="CDD" id="cd11336">
    <property type="entry name" value="AmyAc_MTSase"/>
    <property type="match status" value="1"/>
</dbReference>
<dbReference type="InterPro" id="IPR017853">
    <property type="entry name" value="GH"/>
</dbReference>
<proteinExistence type="predicted"/>
<sequence length="760" mass="82022">MNRPAVSSTYRLQLRSPGSGAGFTFADAENLLDYLDALGVSHLYLSPILTAVSGSAHGYDVTDPTTLSAELGGAPGFTRLSAAARARGMGLIVDIVPNHLGVGRPEQNRWWWDVLRHGRSSDYADFFDIDWELDDGRIVLPALNSGTDLAGLTVHDDRLVLGGLMLPIAPGTGSGTAAQVLDRQHYRLVDWRSGACGYRRFMTVDSLAALRQEDRAVFDATHVEVARWFAEGLVDGIRIDHLDGLPDPIGYLRWLRELTGSDAWIVVEKLLAPDEPLEPTLPVAGTTGYDVLRLLDGVFADPRGEPALTALAAAAPAVPLAELSRQVLTGPLAADLHRLRRRVAAATGDEPLLQQALVALISRIGVYRDDYPILAPIRAAALAEIAAAAPELAPALALVETAVGTGRELAARLAQVCGATRAGAVEGRLMHGDARLVSVNELGCDPTRFAVDATEFHTRMRARAAHRPQAMSTLSTHDTQRGEDVRARIRVLSQVAERWAGCVTRWEEMVPSPDAGTGLFLWQNIFGVWPVDGVITGTLRERLHAYTTKALREAGRHTCWADPAVDFEDAVHRWLAGVFDGPAAAELTALAAELAPHAESDALGQKLLLLTAPGVPDLYQGTELWGDSLTDPDNRRPVDFAERRAALSALRHPKIRVVHAALRLRRDRPAAFGDVYRPVRATGSSAGHLLAFRRGEDVLVAVTRFTARLGETGWGDTALGLPDGRWTDRLTGADFADSPVAAALFAELPVVLLERTPVDE</sequence>
<dbReference type="Proteomes" id="UP001519535">
    <property type="component" value="Unassembled WGS sequence"/>
</dbReference>
<protein>
    <submittedName>
        <fullName evidence="3">Malto-oligosyltrehalose synthase</fullName>
    </submittedName>
</protein>
<dbReference type="EMBL" id="JAHCLR010000021">
    <property type="protein sequence ID" value="MBS9534313.1"/>
    <property type="molecule type" value="Genomic_DNA"/>
</dbReference>
<dbReference type="InterPro" id="IPR006047">
    <property type="entry name" value="GH13_cat_dom"/>
</dbReference>
<dbReference type="RefSeq" id="WP_214093178.1">
    <property type="nucleotide sequence ID" value="NZ_JAHCLR010000021.1"/>
</dbReference>
<comment type="caution">
    <text evidence="3">The sequence shown here is derived from an EMBL/GenBank/DDBJ whole genome shotgun (WGS) entry which is preliminary data.</text>
</comment>
<dbReference type="PANTHER" id="PTHR10357">
    <property type="entry name" value="ALPHA-AMYLASE FAMILY MEMBER"/>
    <property type="match status" value="1"/>
</dbReference>
<dbReference type="SMART" id="SM00642">
    <property type="entry name" value="Aamy"/>
    <property type="match status" value="1"/>
</dbReference>
<evidence type="ECO:0000256" key="1">
    <source>
        <dbReference type="ARBA" id="ARBA00023235"/>
    </source>
</evidence>
<evidence type="ECO:0000259" key="2">
    <source>
        <dbReference type="SMART" id="SM00642"/>
    </source>
</evidence>
<evidence type="ECO:0000313" key="4">
    <source>
        <dbReference type="Proteomes" id="UP001519535"/>
    </source>
</evidence>
<dbReference type="Pfam" id="PF00128">
    <property type="entry name" value="Alpha-amylase"/>
    <property type="match status" value="1"/>
</dbReference>
<name>A0ABS5RJ51_9MYCO</name>
<dbReference type="Gene3D" id="1.10.10.470">
    <property type="entry name" value="Maltooligosyl trehalose synthase, domain 4"/>
    <property type="match status" value="1"/>
</dbReference>
<dbReference type="Gene3D" id="3.30.1590.10">
    <property type="entry name" value="Maltooligosyl trehalose synthase, domain 2"/>
    <property type="match status" value="1"/>
</dbReference>
<dbReference type="NCBIfam" id="TIGR02401">
    <property type="entry name" value="trehalose_TreY"/>
    <property type="match status" value="1"/>
</dbReference>
<reference evidence="3 4" key="1">
    <citation type="submission" date="2021-05" db="EMBL/GenBank/DDBJ databases">
        <title>Mycobacterium acidophilum sp. nov., an extremely acid-tolerant member of the genus Mycobacterium.</title>
        <authorList>
            <person name="Xia J."/>
        </authorList>
    </citation>
    <scope>NUCLEOTIDE SEQUENCE [LARGE SCALE GENOMIC DNA]</scope>
    <source>
        <strain evidence="3 4">M1</strain>
    </source>
</reference>
<evidence type="ECO:0000313" key="3">
    <source>
        <dbReference type="EMBL" id="MBS9534313.1"/>
    </source>
</evidence>
<dbReference type="InterPro" id="IPR012767">
    <property type="entry name" value="Trehalose_TreY"/>
</dbReference>
<feature type="domain" description="Glycosyl hydrolase family 13 catalytic" evidence="2">
    <location>
        <begin position="18"/>
        <end position="651"/>
    </location>
</feature>
<dbReference type="Gene3D" id="3.20.20.80">
    <property type="entry name" value="Glycosidases"/>
    <property type="match status" value="1"/>
</dbReference>
<organism evidence="3 4">
    <name type="scientific">Mycolicibacter acidiphilus</name>
    <dbReference type="NCBI Taxonomy" id="2835306"/>
    <lineage>
        <taxon>Bacteria</taxon>
        <taxon>Bacillati</taxon>
        <taxon>Actinomycetota</taxon>
        <taxon>Actinomycetes</taxon>
        <taxon>Mycobacteriales</taxon>
        <taxon>Mycobacteriaceae</taxon>
        <taxon>Mycolicibacter</taxon>
    </lineage>
</organism>
<dbReference type="PANTHER" id="PTHR10357:SF216">
    <property type="entry name" value="MALTOOLIGOSYL TREHALOSE SYNTHASE-RELATED"/>
    <property type="match status" value="1"/>
</dbReference>
<gene>
    <name evidence="3" type="primary">treY</name>
    <name evidence="3" type="ORF">KIH27_12025</name>
</gene>
<keyword evidence="4" id="KW-1185">Reference proteome</keyword>
<accession>A0ABS5RJ51</accession>
<dbReference type="SUPFAM" id="SSF51445">
    <property type="entry name" value="(Trans)glycosidases"/>
    <property type="match status" value="1"/>
</dbReference>
<dbReference type="InterPro" id="IPR013797">
    <property type="entry name" value="Maltooligo_trehalose_synth_4"/>
</dbReference>
<dbReference type="Gene3D" id="1.10.150.200">
    <property type="entry name" value="Maltooligosyl trehalose synthase, domain 3"/>
    <property type="match status" value="1"/>
</dbReference>